<reference evidence="2" key="1">
    <citation type="submission" date="2020-04" db="EMBL/GenBank/DDBJ databases">
        <authorList>
            <person name="Chiriac C."/>
            <person name="Salcher M."/>
            <person name="Ghai R."/>
            <person name="Kavagutti S V."/>
        </authorList>
    </citation>
    <scope>NUCLEOTIDE SEQUENCE</scope>
</reference>
<evidence type="ECO:0000313" key="1">
    <source>
        <dbReference type="EMBL" id="CAB4135956.1"/>
    </source>
</evidence>
<sequence>MNPSDLRTEILKLCEAFGAAAQTGNKIVIEATGEVVKAKVLELIPDDNSVCESEP</sequence>
<dbReference type="EMBL" id="LR797293">
    <property type="protein sequence ID" value="CAB4199864.1"/>
    <property type="molecule type" value="Genomic_DNA"/>
</dbReference>
<dbReference type="EMBL" id="LR796308">
    <property type="protein sequence ID" value="CAB4135956.1"/>
    <property type="molecule type" value="Genomic_DNA"/>
</dbReference>
<gene>
    <name evidence="3" type="ORF">UFOVP1350_40</name>
    <name evidence="1" type="ORF">UFOVP301_41</name>
    <name evidence="2" type="ORF">UFOVP576_31</name>
</gene>
<organism evidence="2">
    <name type="scientific">uncultured Caudovirales phage</name>
    <dbReference type="NCBI Taxonomy" id="2100421"/>
    <lineage>
        <taxon>Viruses</taxon>
        <taxon>Duplodnaviria</taxon>
        <taxon>Heunggongvirae</taxon>
        <taxon>Uroviricota</taxon>
        <taxon>Caudoviricetes</taxon>
        <taxon>Peduoviridae</taxon>
        <taxon>Maltschvirus</taxon>
        <taxon>Maltschvirus maltsch</taxon>
    </lineage>
</organism>
<proteinExistence type="predicted"/>
<protein>
    <submittedName>
        <fullName evidence="2">Uncharacterized protein</fullName>
    </submittedName>
</protein>
<dbReference type="EMBL" id="LR796550">
    <property type="protein sequence ID" value="CAB4150799.1"/>
    <property type="molecule type" value="Genomic_DNA"/>
</dbReference>
<evidence type="ECO:0000313" key="2">
    <source>
        <dbReference type="EMBL" id="CAB4150799.1"/>
    </source>
</evidence>
<evidence type="ECO:0000313" key="3">
    <source>
        <dbReference type="EMBL" id="CAB4199864.1"/>
    </source>
</evidence>
<name>A0A6J5N4X4_9CAUD</name>
<accession>A0A6J5N4X4</accession>